<dbReference type="AlphaFoldDB" id="A0A9W4XQY8"/>
<keyword evidence="2" id="KW-1185">Reference proteome</keyword>
<evidence type="ECO:0000313" key="2">
    <source>
        <dbReference type="Proteomes" id="UP001152607"/>
    </source>
</evidence>
<organism evidence="1 2">
    <name type="scientific">Periconia digitata</name>
    <dbReference type="NCBI Taxonomy" id="1303443"/>
    <lineage>
        <taxon>Eukaryota</taxon>
        <taxon>Fungi</taxon>
        <taxon>Dikarya</taxon>
        <taxon>Ascomycota</taxon>
        <taxon>Pezizomycotina</taxon>
        <taxon>Dothideomycetes</taxon>
        <taxon>Pleosporomycetidae</taxon>
        <taxon>Pleosporales</taxon>
        <taxon>Massarineae</taxon>
        <taxon>Periconiaceae</taxon>
        <taxon>Periconia</taxon>
    </lineage>
</organism>
<dbReference type="Proteomes" id="UP001152607">
    <property type="component" value="Unassembled WGS sequence"/>
</dbReference>
<accession>A0A9W4XQY8</accession>
<protein>
    <submittedName>
        <fullName evidence="1">Uncharacterized protein</fullName>
    </submittedName>
</protein>
<reference evidence="1" key="1">
    <citation type="submission" date="2023-01" db="EMBL/GenBank/DDBJ databases">
        <authorList>
            <person name="Van Ghelder C."/>
            <person name="Rancurel C."/>
        </authorList>
    </citation>
    <scope>NUCLEOTIDE SEQUENCE</scope>
    <source>
        <strain evidence="1">CNCM I-4278</strain>
    </source>
</reference>
<name>A0A9W4XQY8_9PLEO</name>
<dbReference type="EMBL" id="CAOQHR010000010">
    <property type="protein sequence ID" value="CAI6340398.1"/>
    <property type="molecule type" value="Genomic_DNA"/>
</dbReference>
<comment type="caution">
    <text evidence="1">The sequence shown here is derived from an EMBL/GenBank/DDBJ whole genome shotgun (WGS) entry which is preliminary data.</text>
</comment>
<evidence type="ECO:0000313" key="1">
    <source>
        <dbReference type="EMBL" id="CAI6340398.1"/>
    </source>
</evidence>
<proteinExistence type="predicted"/>
<gene>
    <name evidence="1" type="ORF">PDIGIT_LOCUS13574</name>
</gene>
<sequence length="96" mass="10478">MGITSHKSRSVGGLVVVLDLFIELEKQLELQDPFLKLDTFPIVGVRLFGLDADRGVVVHIGSKGRLVSGTEARHLKGIHNVEILENSGWVSRMTSG</sequence>